<accession>A0A238Y0H1</accession>
<evidence type="ECO:0000256" key="1">
    <source>
        <dbReference type="ARBA" id="ARBA00006068"/>
    </source>
</evidence>
<sequence length="350" mass="37846">MPRWARFGVALGCLVTVPAGGALVAGTAVAGVSLPGIPAVAPRPLNILLVGIDPRDTHTAPLADSIIVAHVPADRSGTVLFSIPRDLVVRIPAFPKSGSGAQRTKINAAMALGSRIGERSYSVAQGFELLAQTVGNVTGIRSFDAGAVLNFGGFRKLVDAMDGISVVVDQNVVSEHRKPDGEPRDRLPQCPGHDNCHRPYVGAQKSYPKSTGPVHFRGWEALDYTRQRYGLPRSDYDRQRHQRQFVQALAKKMKRKILTEPGRLVQVTMEVGRSLTFIGNGRDLAGWAQMLRILRIREMISVGLPGHALFENGLYRGEQLPATVSPFFAAVVQDRVKPFLVANPGVVDLG</sequence>
<gene>
    <name evidence="3" type="ORF">SAMN06264365_104121</name>
</gene>
<dbReference type="InterPro" id="IPR004474">
    <property type="entry name" value="LytR_CpsA_psr"/>
</dbReference>
<evidence type="ECO:0000313" key="3">
    <source>
        <dbReference type="EMBL" id="SNR64104.1"/>
    </source>
</evidence>
<dbReference type="Pfam" id="PF03816">
    <property type="entry name" value="LytR_cpsA_psr"/>
    <property type="match status" value="1"/>
</dbReference>
<evidence type="ECO:0000313" key="4">
    <source>
        <dbReference type="Proteomes" id="UP000198415"/>
    </source>
</evidence>
<reference evidence="3 4" key="1">
    <citation type="submission" date="2017-06" db="EMBL/GenBank/DDBJ databases">
        <authorList>
            <person name="Kim H.J."/>
            <person name="Triplett B.A."/>
        </authorList>
    </citation>
    <scope>NUCLEOTIDE SEQUENCE [LARGE SCALE GENOMIC DNA]</scope>
    <source>
        <strain evidence="3 4">DSM 43151</strain>
    </source>
</reference>
<dbReference type="PANTHER" id="PTHR33392">
    <property type="entry name" value="POLYISOPRENYL-TEICHOIC ACID--PEPTIDOGLYCAN TEICHOIC ACID TRANSFERASE TAGU"/>
    <property type="match status" value="1"/>
</dbReference>
<dbReference type="AlphaFoldDB" id="A0A238Y0H1"/>
<dbReference type="Proteomes" id="UP000198415">
    <property type="component" value="Unassembled WGS sequence"/>
</dbReference>
<dbReference type="EMBL" id="FZNR01000004">
    <property type="protein sequence ID" value="SNR64104.1"/>
    <property type="molecule type" value="Genomic_DNA"/>
</dbReference>
<dbReference type="OrthoDB" id="5171929at2"/>
<dbReference type="InterPro" id="IPR050922">
    <property type="entry name" value="LytR/CpsA/Psr_CW_biosynth"/>
</dbReference>
<organism evidence="3 4">
    <name type="scientific">Actinoplanes regularis</name>
    <dbReference type="NCBI Taxonomy" id="52697"/>
    <lineage>
        <taxon>Bacteria</taxon>
        <taxon>Bacillati</taxon>
        <taxon>Actinomycetota</taxon>
        <taxon>Actinomycetes</taxon>
        <taxon>Micromonosporales</taxon>
        <taxon>Micromonosporaceae</taxon>
        <taxon>Actinoplanes</taxon>
    </lineage>
</organism>
<evidence type="ECO:0000259" key="2">
    <source>
        <dbReference type="Pfam" id="PF03816"/>
    </source>
</evidence>
<dbReference type="PANTHER" id="PTHR33392:SF6">
    <property type="entry name" value="POLYISOPRENYL-TEICHOIC ACID--PEPTIDOGLYCAN TEICHOIC ACID TRANSFERASE TAGU"/>
    <property type="match status" value="1"/>
</dbReference>
<feature type="domain" description="Cell envelope-related transcriptional attenuator" evidence="2">
    <location>
        <begin position="63"/>
        <end position="254"/>
    </location>
</feature>
<comment type="similarity">
    <text evidence="1">Belongs to the LytR/CpsA/Psr (LCP) family.</text>
</comment>
<proteinExistence type="inferred from homology"/>
<dbReference type="Gene3D" id="3.40.630.190">
    <property type="entry name" value="LCP protein"/>
    <property type="match status" value="1"/>
</dbReference>
<keyword evidence="4" id="KW-1185">Reference proteome</keyword>
<protein>
    <submittedName>
        <fullName evidence="3">Transcriptional attenuator, LytR family</fullName>
    </submittedName>
</protein>
<name>A0A238Y0H1_9ACTN</name>